<dbReference type="InterPro" id="IPR018060">
    <property type="entry name" value="HTH_AraC"/>
</dbReference>
<dbReference type="GO" id="GO:0043565">
    <property type="term" value="F:sequence-specific DNA binding"/>
    <property type="evidence" value="ECO:0007669"/>
    <property type="project" value="InterPro"/>
</dbReference>
<keyword evidence="5" id="KW-1185">Reference proteome</keyword>
<keyword evidence="1" id="KW-0805">Transcription regulation</keyword>
<dbReference type="SUPFAM" id="SSF52317">
    <property type="entry name" value="Class I glutamine amidotransferase-like"/>
    <property type="match status" value="1"/>
</dbReference>
<dbReference type="InterPro" id="IPR029062">
    <property type="entry name" value="Class_I_gatase-like"/>
</dbReference>
<dbReference type="Proteomes" id="UP000766595">
    <property type="component" value="Unassembled WGS sequence"/>
</dbReference>
<dbReference type="SMART" id="SM00342">
    <property type="entry name" value="HTH_ARAC"/>
    <property type="match status" value="1"/>
</dbReference>
<sequence length="365" mass="38571">MTDEQAPATTKAPAGLSGLTGIVPVVAVVPPRVLLLDLAGPIEVLRKANLEQEAVRFEVTYVAPGGTAGSSIGLDLAGLAPLPDRLAPGTILIVPGSTEVPLRGVRPGEDRDGAAEREIVRWLARVAKQAGVAAPGGRTEQAGAADPDVFGIRLVSICSGALLAARAGLLEGRDCTTHHACLDELARLAPTARVRENRLFVDDGDVLTSAGITAGIDLMLHLVARIAGPAVALSVARYLVVYLRRTGQDPQLSPWLEGRNHIHPAVHRAQDAVAAEPARDWSVASLARVAGTSPRNLSRLFNEHAGSSVTDYVNRIRLALARDLLAGSRLDMETVAERAGFGSTRQLRRAWGRVHDAPPSRMRGE</sequence>
<organism evidence="4 5">
    <name type="scientific">Prosthecodimorpha staleyi</name>
    <dbReference type="NCBI Taxonomy" id="2840188"/>
    <lineage>
        <taxon>Bacteria</taxon>
        <taxon>Pseudomonadati</taxon>
        <taxon>Pseudomonadota</taxon>
        <taxon>Alphaproteobacteria</taxon>
        <taxon>Hyphomicrobiales</taxon>
        <taxon>Ancalomicrobiaceae</taxon>
        <taxon>Prosthecodimorpha</taxon>
    </lineage>
</organism>
<protein>
    <submittedName>
        <fullName evidence="4">Helix-turn-helix domain-containing protein</fullName>
    </submittedName>
</protein>
<evidence type="ECO:0000313" key="4">
    <source>
        <dbReference type="EMBL" id="MBT9292153.1"/>
    </source>
</evidence>
<evidence type="ECO:0000313" key="5">
    <source>
        <dbReference type="Proteomes" id="UP000766595"/>
    </source>
</evidence>
<dbReference type="RefSeq" id="WP_261970674.1">
    <property type="nucleotide sequence ID" value="NZ_JAHHZF010000012.1"/>
</dbReference>
<dbReference type="InterPro" id="IPR002818">
    <property type="entry name" value="DJ-1/PfpI"/>
</dbReference>
<gene>
    <name evidence="4" type="ORF">KL771_22000</name>
</gene>
<dbReference type="Pfam" id="PF01965">
    <property type="entry name" value="DJ-1_PfpI"/>
    <property type="match status" value="1"/>
</dbReference>
<name>A0A947D6U2_9HYPH</name>
<dbReference type="InterPro" id="IPR009057">
    <property type="entry name" value="Homeodomain-like_sf"/>
</dbReference>
<dbReference type="Gene3D" id="1.10.10.60">
    <property type="entry name" value="Homeodomain-like"/>
    <property type="match status" value="1"/>
</dbReference>
<evidence type="ECO:0000256" key="1">
    <source>
        <dbReference type="ARBA" id="ARBA00023015"/>
    </source>
</evidence>
<dbReference type="Pfam" id="PF12833">
    <property type="entry name" value="HTH_18"/>
    <property type="match status" value="1"/>
</dbReference>
<keyword evidence="2" id="KW-0804">Transcription</keyword>
<dbReference type="GO" id="GO:0003700">
    <property type="term" value="F:DNA-binding transcription factor activity"/>
    <property type="evidence" value="ECO:0007669"/>
    <property type="project" value="InterPro"/>
</dbReference>
<proteinExistence type="predicted"/>
<dbReference type="EMBL" id="JAHHZF010000012">
    <property type="protein sequence ID" value="MBT9292153.1"/>
    <property type="molecule type" value="Genomic_DNA"/>
</dbReference>
<dbReference type="PANTHER" id="PTHR43130">
    <property type="entry name" value="ARAC-FAMILY TRANSCRIPTIONAL REGULATOR"/>
    <property type="match status" value="1"/>
</dbReference>
<accession>A0A947D6U2</accession>
<dbReference type="SUPFAM" id="SSF46689">
    <property type="entry name" value="Homeodomain-like"/>
    <property type="match status" value="2"/>
</dbReference>
<evidence type="ECO:0000259" key="3">
    <source>
        <dbReference type="PROSITE" id="PS01124"/>
    </source>
</evidence>
<dbReference type="AlphaFoldDB" id="A0A947D6U2"/>
<comment type="caution">
    <text evidence="4">The sequence shown here is derived from an EMBL/GenBank/DDBJ whole genome shotgun (WGS) entry which is preliminary data.</text>
</comment>
<dbReference type="PANTHER" id="PTHR43130:SF3">
    <property type="entry name" value="HTH-TYPE TRANSCRIPTIONAL REGULATOR RV1931C"/>
    <property type="match status" value="1"/>
</dbReference>
<evidence type="ECO:0000256" key="2">
    <source>
        <dbReference type="ARBA" id="ARBA00023163"/>
    </source>
</evidence>
<dbReference type="InterPro" id="IPR052158">
    <property type="entry name" value="INH-QAR"/>
</dbReference>
<dbReference type="PROSITE" id="PS01124">
    <property type="entry name" value="HTH_ARAC_FAMILY_2"/>
    <property type="match status" value="1"/>
</dbReference>
<dbReference type="Gene3D" id="3.40.50.880">
    <property type="match status" value="1"/>
</dbReference>
<feature type="domain" description="HTH araC/xylS-type" evidence="3">
    <location>
        <begin position="267"/>
        <end position="365"/>
    </location>
</feature>
<reference evidence="4 5" key="1">
    <citation type="submission" date="2021-06" db="EMBL/GenBank/DDBJ databases">
        <authorList>
            <person name="Grouzdev D.S."/>
            <person name="Koziaeva V."/>
        </authorList>
    </citation>
    <scope>NUCLEOTIDE SEQUENCE [LARGE SCALE GENOMIC DNA]</scope>
    <source>
        <strain evidence="4 5">22</strain>
    </source>
</reference>